<name>A0A8J3HQ02_9RICK</name>
<dbReference type="Proteomes" id="UP000637906">
    <property type="component" value="Unassembled WGS sequence"/>
</dbReference>
<accession>A0A8J3HQ02</accession>
<gene>
    <name evidence="1" type="ORF">sL5_09270</name>
</gene>
<reference evidence="1 2" key="1">
    <citation type="journal article" date="2021" name="Microb. Ecol.">
        <title>Candidatus Mesenet longicola: Novel Endosymbionts of Brontispa longissima that Induce Cytoplasmic Incompatibility.</title>
        <authorList>
            <person name="Takano S."/>
            <person name="Gotoh Y."/>
            <person name="Hayashi T."/>
        </authorList>
    </citation>
    <scope>NUCLEOTIDE SEQUENCE [LARGE SCALE GENOMIC DNA]</scope>
    <source>
        <strain evidence="1">L5</strain>
    </source>
</reference>
<evidence type="ECO:0000313" key="2">
    <source>
        <dbReference type="Proteomes" id="UP000637906"/>
    </source>
</evidence>
<sequence length="319" mass="36510">MLAREDYESESDFEILQECPSPNNLKELEESLAASSSTVQEYSLTVEFEKVVYEKIEAISEKDEQIKQLWHDVVANKKVKKEGSDKTNRPLFVNLQAIVENAVTSFLEEKRIKCSIGVIHTPTLATPLRVNPAPMVEEGLVKEEIINDQKRLKTVTDRATIIREYLDKKGELFSVYETDIDNQGNKIAGMDIFYNYDAKYENLHGIKLKTFEQKFTGATYIFGNEEMNSLMFSLKAYQANQELSDKKWCVWFGSTDLNKTKPQAIDKADKVARRLTKINNFLQENGEINIVQKYKQKVSASLEQVQVIQPLKECGLDIA</sequence>
<comment type="caution">
    <text evidence="1">The sequence shown here is derived from an EMBL/GenBank/DDBJ whole genome shotgun (WGS) entry which is preliminary data.</text>
</comment>
<evidence type="ECO:0000313" key="1">
    <source>
        <dbReference type="EMBL" id="GHM59934.1"/>
    </source>
</evidence>
<proteinExistence type="predicted"/>
<protein>
    <submittedName>
        <fullName evidence="1">Uncharacterized protein</fullName>
    </submittedName>
</protein>
<dbReference type="EMBL" id="BNGU01000048">
    <property type="protein sequence ID" value="GHM59934.1"/>
    <property type="molecule type" value="Genomic_DNA"/>
</dbReference>
<dbReference type="AlphaFoldDB" id="A0A8J3HQ02"/>
<organism evidence="1 2">
    <name type="scientific">Candidatus Mesenet longicola</name>
    <dbReference type="NCBI Taxonomy" id="1892558"/>
    <lineage>
        <taxon>Bacteria</taxon>
        <taxon>Pseudomonadati</taxon>
        <taxon>Pseudomonadota</taxon>
        <taxon>Alphaproteobacteria</taxon>
        <taxon>Rickettsiales</taxon>
        <taxon>Anaplasmataceae</taxon>
        <taxon>Candidatus Mesenet</taxon>
    </lineage>
</organism>
<keyword evidence="2" id="KW-1185">Reference proteome</keyword>